<dbReference type="Proteomes" id="UP000324748">
    <property type="component" value="Unassembled WGS sequence"/>
</dbReference>
<keyword evidence="3" id="KW-1185">Reference proteome</keyword>
<organism evidence="2 3">
    <name type="scientific">Puccinia graminis f. sp. tritici</name>
    <dbReference type="NCBI Taxonomy" id="56615"/>
    <lineage>
        <taxon>Eukaryota</taxon>
        <taxon>Fungi</taxon>
        <taxon>Dikarya</taxon>
        <taxon>Basidiomycota</taxon>
        <taxon>Pucciniomycotina</taxon>
        <taxon>Pucciniomycetes</taxon>
        <taxon>Pucciniales</taxon>
        <taxon>Pucciniaceae</taxon>
        <taxon>Puccinia</taxon>
    </lineage>
</organism>
<name>A0A5B0NV39_PUCGR</name>
<feature type="region of interest" description="Disordered" evidence="1">
    <location>
        <begin position="33"/>
        <end position="66"/>
    </location>
</feature>
<gene>
    <name evidence="2" type="ORF">PGT21_000598</name>
</gene>
<evidence type="ECO:0000313" key="2">
    <source>
        <dbReference type="EMBL" id="KAA1091950.1"/>
    </source>
</evidence>
<protein>
    <submittedName>
        <fullName evidence="2">Uncharacterized protein</fullName>
    </submittedName>
</protein>
<sequence length="212" mass="23773">MTTRSNPEPLLPLTNPEAILKEGRRQARLEKALKQKTHATGTNIGDLPALPPSPTMSEAPESLNNGKPITPLSMDEYLKGLMKLQHQSIDQANIDRSAALESLKYERELRQADADRIARLEEAVLKMSIKPDPGTTSNQVEMGRIDLQRFRLSDGPVFSGPFQDVERFITWIRSVQIFFATKGVKHEDNKIQVIGSLIRETNMIAFYASGFK</sequence>
<reference evidence="2 3" key="1">
    <citation type="submission" date="2019-05" db="EMBL/GenBank/DDBJ databases">
        <title>Emergence of the Ug99 lineage of the wheat stem rust pathogen through somatic hybridization.</title>
        <authorList>
            <person name="Li F."/>
            <person name="Upadhyaya N.M."/>
            <person name="Sperschneider J."/>
            <person name="Matny O."/>
            <person name="Nguyen-Phuc H."/>
            <person name="Mago R."/>
            <person name="Raley C."/>
            <person name="Miller M.E."/>
            <person name="Silverstein K.A.T."/>
            <person name="Henningsen E."/>
            <person name="Hirsch C.D."/>
            <person name="Visser B."/>
            <person name="Pretorius Z.A."/>
            <person name="Steffenson B.J."/>
            <person name="Schwessinger B."/>
            <person name="Dodds P.N."/>
            <person name="Figueroa M."/>
        </authorList>
    </citation>
    <scope>NUCLEOTIDE SEQUENCE [LARGE SCALE GENOMIC DNA]</scope>
    <source>
        <strain evidence="2">21-0</strain>
    </source>
</reference>
<dbReference type="OrthoDB" id="2505542at2759"/>
<evidence type="ECO:0000313" key="3">
    <source>
        <dbReference type="Proteomes" id="UP000324748"/>
    </source>
</evidence>
<accession>A0A5B0NV39</accession>
<comment type="caution">
    <text evidence="2">The sequence shown here is derived from an EMBL/GenBank/DDBJ whole genome shotgun (WGS) entry which is preliminary data.</text>
</comment>
<dbReference type="AlphaFoldDB" id="A0A5B0NV39"/>
<evidence type="ECO:0000256" key="1">
    <source>
        <dbReference type="SAM" id="MobiDB-lite"/>
    </source>
</evidence>
<dbReference type="EMBL" id="VSWC01000082">
    <property type="protein sequence ID" value="KAA1091950.1"/>
    <property type="molecule type" value="Genomic_DNA"/>
</dbReference>
<proteinExistence type="predicted"/>